<accession>A0A1Q5TDD8</accession>
<evidence type="ECO:0000256" key="1">
    <source>
        <dbReference type="SAM" id="Phobius"/>
    </source>
</evidence>
<protein>
    <recommendedName>
        <fullName evidence="2">Aminoglycoside phosphotransferase domain-containing protein</fullName>
    </recommendedName>
</protein>
<reference evidence="3 4" key="1">
    <citation type="submission" date="2016-10" db="EMBL/GenBank/DDBJ databases">
        <title>Genome sequence of the ascomycete fungus Penicillium subrubescens.</title>
        <authorList>
            <person name="De Vries R.P."/>
            <person name="Peng M."/>
            <person name="Dilokpimol A."/>
            <person name="Hilden K."/>
            <person name="Makela M.R."/>
            <person name="Grigoriev I."/>
            <person name="Riley R."/>
            <person name="Granchi Z."/>
        </authorList>
    </citation>
    <scope>NUCLEOTIDE SEQUENCE [LARGE SCALE GENOMIC DNA]</scope>
    <source>
        <strain evidence="3 4">CBS 132785</strain>
    </source>
</reference>
<dbReference type="AlphaFoldDB" id="A0A1Q5TDD8"/>
<dbReference type="PANTHER" id="PTHR21310">
    <property type="entry name" value="AMINOGLYCOSIDE PHOSPHOTRANSFERASE-RELATED-RELATED"/>
    <property type="match status" value="1"/>
</dbReference>
<feature type="domain" description="Aminoglycoside phosphotransferase" evidence="2">
    <location>
        <begin position="77"/>
        <end position="112"/>
    </location>
</feature>
<keyword evidence="1" id="KW-0812">Transmembrane</keyword>
<keyword evidence="1" id="KW-1133">Transmembrane helix</keyword>
<proteinExistence type="predicted"/>
<gene>
    <name evidence="3" type="ORF">PENSUB_9335</name>
</gene>
<evidence type="ECO:0000313" key="3">
    <source>
        <dbReference type="EMBL" id="OKO98237.1"/>
    </source>
</evidence>
<evidence type="ECO:0000313" key="4">
    <source>
        <dbReference type="Proteomes" id="UP000186955"/>
    </source>
</evidence>
<dbReference type="InterPro" id="IPR011009">
    <property type="entry name" value="Kinase-like_dom_sf"/>
</dbReference>
<sequence>MDETLREYCIGKIAHVCECLVAWKGDSIAGVDGNQLLEPYLIKPSNSDSNDDKRAFADVLSPKQLLKNCTEMSMDVSTFVFYHCDLGPTNILVDVSTGSLGIIDWEIAGYVPVEWVRTKFRLSSGMYFWACTLGMRILGGIGGVQFRHILG</sequence>
<organism evidence="3 4">
    <name type="scientific">Penicillium subrubescens</name>
    <dbReference type="NCBI Taxonomy" id="1316194"/>
    <lineage>
        <taxon>Eukaryota</taxon>
        <taxon>Fungi</taxon>
        <taxon>Dikarya</taxon>
        <taxon>Ascomycota</taxon>
        <taxon>Pezizomycotina</taxon>
        <taxon>Eurotiomycetes</taxon>
        <taxon>Eurotiomycetidae</taxon>
        <taxon>Eurotiales</taxon>
        <taxon>Aspergillaceae</taxon>
        <taxon>Penicillium</taxon>
    </lineage>
</organism>
<feature type="transmembrane region" description="Helical" evidence="1">
    <location>
        <begin position="127"/>
        <end position="146"/>
    </location>
</feature>
<dbReference type="Proteomes" id="UP000186955">
    <property type="component" value="Unassembled WGS sequence"/>
</dbReference>
<dbReference type="PANTHER" id="PTHR21310:SF58">
    <property type="entry name" value="AMINOGLYCOSIDE PHOSPHOTRANSFERASE DOMAIN-CONTAINING PROTEIN"/>
    <property type="match status" value="1"/>
</dbReference>
<dbReference type="SUPFAM" id="SSF56112">
    <property type="entry name" value="Protein kinase-like (PK-like)"/>
    <property type="match status" value="1"/>
</dbReference>
<keyword evidence="1" id="KW-0472">Membrane</keyword>
<dbReference type="Pfam" id="PF01636">
    <property type="entry name" value="APH"/>
    <property type="match status" value="1"/>
</dbReference>
<evidence type="ECO:0000259" key="2">
    <source>
        <dbReference type="Pfam" id="PF01636"/>
    </source>
</evidence>
<dbReference type="EMBL" id="MNBE01000673">
    <property type="protein sequence ID" value="OKO98237.1"/>
    <property type="molecule type" value="Genomic_DNA"/>
</dbReference>
<comment type="caution">
    <text evidence="3">The sequence shown here is derived from an EMBL/GenBank/DDBJ whole genome shotgun (WGS) entry which is preliminary data.</text>
</comment>
<dbReference type="InterPro" id="IPR051678">
    <property type="entry name" value="AGP_Transferase"/>
</dbReference>
<dbReference type="InterPro" id="IPR002575">
    <property type="entry name" value="Aminoglycoside_PTrfase"/>
</dbReference>
<keyword evidence="4" id="KW-1185">Reference proteome</keyword>
<dbReference type="Gene3D" id="3.90.1200.10">
    <property type="match status" value="1"/>
</dbReference>
<name>A0A1Q5TDD8_9EURO</name>